<name>A0A4Y7T0L8_COPMI</name>
<dbReference type="Proteomes" id="UP000298030">
    <property type="component" value="Unassembled WGS sequence"/>
</dbReference>
<dbReference type="PANTHER" id="PTHR13710:SF105">
    <property type="entry name" value="ATP-DEPENDENT DNA HELICASE Q1"/>
    <property type="match status" value="1"/>
</dbReference>
<reference evidence="7 8" key="1">
    <citation type="journal article" date="2019" name="Nat. Ecol. Evol.">
        <title>Megaphylogeny resolves global patterns of mushroom evolution.</title>
        <authorList>
            <person name="Varga T."/>
            <person name="Krizsan K."/>
            <person name="Foldi C."/>
            <person name="Dima B."/>
            <person name="Sanchez-Garcia M."/>
            <person name="Sanchez-Ramirez S."/>
            <person name="Szollosi G.J."/>
            <person name="Szarkandi J.G."/>
            <person name="Papp V."/>
            <person name="Albert L."/>
            <person name="Andreopoulos W."/>
            <person name="Angelini C."/>
            <person name="Antonin V."/>
            <person name="Barry K.W."/>
            <person name="Bougher N.L."/>
            <person name="Buchanan P."/>
            <person name="Buyck B."/>
            <person name="Bense V."/>
            <person name="Catcheside P."/>
            <person name="Chovatia M."/>
            <person name="Cooper J."/>
            <person name="Damon W."/>
            <person name="Desjardin D."/>
            <person name="Finy P."/>
            <person name="Geml J."/>
            <person name="Haridas S."/>
            <person name="Hughes K."/>
            <person name="Justo A."/>
            <person name="Karasinski D."/>
            <person name="Kautmanova I."/>
            <person name="Kiss B."/>
            <person name="Kocsube S."/>
            <person name="Kotiranta H."/>
            <person name="LaButti K.M."/>
            <person name="Lechner B.E."/>
            <person name="Liimatainen K."/>
            <person name="Lipzen A."/>
            <person name="Lukacs Z."/>
            <person name="Mihaltcheva S."/>
            <person name="Morgado L.N."/>
            <person name="Niskanen T."/>
            <person name="Noordeloos M.E."/>
            <person name="Ohm R.A."/>
            <person name="Ortiz-Santana B."/>
            <person name="Ovrebo C."/>
            <person name="Racz N."/>
            <person name="Riley R."/>
            <person name="Savchenko A."/>
            <person name="Shiryaev A."/>
            <person name="Soop K."/>
            <person name="Spirin V."/>
            <person name="Szebenyi C."/>
            <person name="Tomsovsky M."/>
            <person name="Tulloss R.E."/>
            <person name="Uehling J."/>
            <person name="Grigoriev I.V."/>
            <person name="Vagvolgyi C."/>
            <person name="Papp T."/>
            <person name="Martin F.M."/>
            <person name="Miettinen O."/>
            <person name="Hibbett D.S."/>
            <person name="Nagy L.G."/>
        </authorList>
    </citation>
    <scope>NUCLEOTIDE SEQUENCE [LARGE SCALE GENOMIC DNA]</scope>
    <source>
        <strain evidence="7 8">FP101781</strain>
    </source>
</reference>
<evidence type="ECO:0000256" key="6">
    <source>
        <dbReference type="SAM" id="MobiDB-lite"/>
    </source>
</evidence>
<feature type="compositionally biased region" description="Polar residues" evidence="6">
    <location>
        <begin position="588"/>
        <end position="597"/>
    </location>
</feature>
<dbReference type="OrthoDB" id="3260945at2759"/>
<feature type="compositionally biased region" description="Basic and acidic residues" evidence="6">
    <location>
        <begin position="599"/>
        <end position="609"/>
    </location>
</feature>
<dbReference type="AlphaFoldDB" id="A0A4Y7T0L8"/>
<feature type="compositionally biased region" description="Acidic residues" evidence="6">
    <location>
        <begin position="553"/>
        <end position="568"/>
    </location>
</feature>
<feature type="region of interest" description="Disordered" evidence="6">
    <location>
        <begin position="535"/>
        <end position="569"/>
    </location>
</feature>
<dbReference type="InterPro" id="IPR027417">
    <property type="entry name" value="P-loop_NTPase"/>
</dbReference>
<dbReference type="GO" id="GO:0000724">
    <property type="term" value="P:double-strand break repair via homologous recombination"/>
    <property type="evidence" value="ECO:0007669"/>
    <property type="project" value="TreeGrafter"/>
</dbReference>
<dbReference type="PANTHER" id="PTHR13710">
    <property type="entry name" value="DNA HELICASE RECQ FAMILY MEMBER"/>
    <property type="match status" value="1"/>
</dbReference>
<proteinExistence type="inferred from homology"/>
<evidence type="ECO:0000313" key="7">
    <source>
        <dbReference type="EMBL" id="TEB27690.1"/>
    </source>
</evidence>
<keyword evidence="3" id="KW-0413">Isomerase</keyword>
<dbReference type="GO" id="GO:0005737">
    <property type="term" value="C:cytoplasm"/>
    <property type="evidence" value="ECO:0007669"/>
    <property type="project" value="TreeGrafter"/>
</dbReference>
<sequence length="609" mass="66715">MSSAMPIDFLSTQGRVLVTQIHIFQLDGIANSMAGKDVLATVATGAGKIGFCTLLMILIKAIAAKPSLWPGVTFPKRPVMIVILPTKALQQDMRRSMTGIALVNPICPPAQEEKISERVVRFGVDEVHLINAWGKAFRGAFMQIGFMRVRLPTQPNQKFTPLIATSAKIRPGEPLENICRVLGLQDGSHHLIRRSNLRRDIQTIVREMQSGIGGSSFPELNWLLDATGNTVGFAKTISLGFRIGAYLWKLGLSRELPDLPDRIRLFNSANWPSYNTEALGFLNNPKATITIATDVLGVGWDSQYTQNCVVFGDPPDIDDFLQKIGRVGRNRENVSNPRAFLYHTKGALIEPPDANTNRSMSDFLAASCYLKAIDLAYANPEIDPMCLCGRCLDLPPATHTEACNRSRCRPEDLAALQVVRPAVQRARAKPGEGISKEMQAVGMLKFSNLRMELYLASDDDEIGFLTPQAILPNNFALSVIKAIYSIASTAGIAEIAQKRDLKTLTTNSGHLQVIYDAMLSLKEEFQTMRAAKSAARKARKTAPKGSTDHAAIEGDDGEGDEGEDDLESDFVVTSENTTRTHASLVITPASNPTQSVQLEGERDQERVIV</sequence>
<dbReference type="GO" id="GO:0043138">
    <property type="term" value="F:3'-5' DNA helicase activity"/>
    <property type="evidence" value="ECO:0007669"/>
    <property type="project" value="UniProtKB-EC"/>
</dbReference>
<evidence type="ECO:0000256" key="4">
    <source>
        <dbReference type="ARBA" id="ARBA00034617"/>
    </source>
</evidence>
<dbReference type="GO" id="GO:0003677">
    <property type="term" value="F:DNA binding"/>
    <property type="evidence" value="ECO:0007669"/>
    <property type="project" value="UniProtKB-KW"/>
</dbReference>
<dbReference type="STRING" id="71717.A0A4Y7T0L8"/>
<protein>
    <recommendedName>
        <fullName evidence="5">DNA 3'-5' helicase</fullName>
        <ecNumber evidence="5">5.6.2.4</ecNumber>
    </recommendedName>
</protein>
<dbReference type="EMBL" id="QPFP01000038">
    <property type="protein sequence ID" value="TEB27690.1"/>
    <property type="molecule type" value="Genomic_DNA"/>
</dbReference>
<keyword evidence="2" id="KW-0238">DNA-binding</keyword>
<evidence type="ECO:0000256" key="3">
    <source>
        <dbReference type="ARBA" id="ARBA00023235"/>
    </source>
</evidence>
<comment type="catalytic activity">
    <reaction evidence="4">
        <text>Couples ATP hydrolysis with the unwinding of duplex DNA by translocating in the 3'-5' direction.</text>
        <dbReference type="EC" id="5.6.2.4"/>
    </reaction>
</comment>
<dbReference type="Gene3D" id="3.40.50.300">
    <property type="entry name" value="P-loop containing nucleotide triphosphate hydrolases"/>
    <property type="match status" value="3"/>
</dbReference>
<dbReference type="EC" id="5.6.2.4" evidence="5"/>
<dbReference type="CDD" id="cd18785">
    <property type="entry name" value="SF2_C"/>
    <property type="match status" value="1"/>
</dbReference>
<dbReference type="GO" id="GO:0005694">
    <property type="term" value="C:chromosome"/>
    <property type="evidence" value="ECO:0007669"/>
    <property type="project" value="TreeGrafter"/>
</dbReference>
<comment type="caution">
    <text evidence="7">The sequence shown here is derived from an EMBL/GenBank/DDBJ whole genome shotgun (WGS) entry which is preliminary data.</text>
</comment>
<evidence type="ECO:0000256" key="1">
    <source>
        <dbReference type="ARBA" id="ARBA00005446"/>
    </source>
</evidence>
<evidence type="ECO:0000256" key="5">
    <source>
        <dbReference type="ARBA" id="ARBA00034808"/>
    </source>
</evidence>
<evidence type="ECO:0000256" key="2">
    <source>
        <dbReference type="ARBA" id="ARBA00023125"/>
    </source>
</evidence>
<comment type="similarity">
    <text evidence="1">Belongs to the helicase family. RecQ subfamily.</text>
</comment>
<organism evidence="7 8">
    <name type="scientific">Coprinellus micaceus</name>
    <name type="common">Glistening ink-cap mushroom</name>
    <name type="synonym">Coprinus micaceus</name>
    <dbReference type="NCBI Taxonomy" id="71717"/>
    <lineage>
        <taxon>Eukaryota</taxon>
        <taxon>Fungi</taxon>
        <taxon>Dikarya</taxon>
        <taxon>Basidiomycota</taxon>
        <taxon>Agaricomycotina</taxon>
        <taxon>Agaricomycetes</taxon>
        <taxon>Agaricomycetidae</taxon>
        <taxon>Agaricales</taxon>
        <taxon>Agaricineae</taxon>
        <taxon>Psathyrellaceae</taxon>
        <taxon>Coprinellus</taxon>
    </lineage>
</organism>
<accession>A0A4Y7T0L8</accession>
<gene>
    <name evidence="7" type="ORF">FA13DRAFT_1794641</name>
</gene>
<keyword evidence="8" id="KW-1185">Reference proteome</keyword>
<feature type="region of interest" description="Disordered" evidence="6">
    <location>
        <begin position="581"/>
        <end position="609"/>
    </location>
</feature>
<dbReference type="GO" id="GO:0009378">
    <property type="term" value="F:four-way junction helicase activity"/>
    <property type="evidence" value="ECO:0007669"/>
    <property type="project" value="TreeGrafter"/>
</dbReference>
<evidence type="ECO:0000313" key="8">
    <source>
        <dbReference type="Proteomes" id="UP000298030"/>
    </source>
</evidence>
<dbReference type="SUPFAM" id="SSF52540">
    <property type="entry name" value="P-loop containing nucleoside triphosphate hydrolases"/>
    <property type="match status" value="1"/>
</dbReference>